<keyword evidence="3" id="KW-1185">Reference proteome</keyword>
<gene>
    <name evidence="2" type="ORF">ACG0Z6_06810</name>
</gene>
<feature type="domain" description="DUF2087" evidence="1">
    <location>
        <begin position="116"/>
        <end position="186"/>
    </location>
</feature>
<dbReference type="Proteomes" id="UP001606099">
    <property type="component" value="Unassembled WGS sequence"/>
</dbReference>
<dbReference type="InterPro" id="IPR018656">
    <property type="entry name" value="DUF2087"/>
</dbReference>
<evidence type="ECO:0000259" key="1">
    <source>
        <dbReference type="Pfam" id="PF09860"/>
    </source>
</evidence>
<reference evidence="2 3" key="1">
    <citation type="submission" date="2024-08" db="EMBL/GenBank/DDBJ databases">
        <authorList>
            <person name="Lu H."/>
        </authorList>
    </citation>
    <scope>NUCLEOTIDE SEQUENCE [LARGE SCALE GENOMIC DNA]</scope>
    <source>
        <strain evidence="2 3">BYS180W</strain>
    </source>
</reference>
<organism evidence="2 3">
    <name type="scientific">Roseateles rivi</name>
    <dbReference type="NCBI Taxonomy" id="3299028"/>
    <lineage>
        <taxon>Bacteria</taxon>
        <taxon>Pseudomonadati</taxon>
        <taxon>Pseudomonadota</taxon>
        <taxon>Betaproteobacteria</taxon>
        <taxon>Burkholderiales</taxon>
        <taxon>Sphaerotilaceae</taxon>
        <taxon>Roseateles</taxon>
    </lineage>
</organism>
<sequence length="219" mass="24332">MKHTQAADRASRAAIPLPCADLSALAKSLRAQLSEHHAREGQPPGHQALLNMLARAAGFRNLQALKAAQQPGRAALPAEHAVLTLPEVPEALPTEPAPALPPTALKLMACFDPWGRLTRMPSKYSAQVLAMWALWTRFERGQRYTEAQVNTLLRAWTVFGDPVTPRRELINLGLLARTDDCRAYWRLDAQPTEDIRQFLRALRLNQRAQVVESPRKSAA</sequence>
<protein>
    <submittedName>
        <fullName evidence="2">DUF2087 domain-containing protein</fullName>
    </submittedName>
</protein>
<name>A0ABW7FUF4_9BURK</name>
<comment type="caution">
    <text evidence="2">The sequence shown here is derived from an EMBL/GenBank/DDBJ whole genome shotgun (WGS) entry which is preliminary data.</text>
</comment>
<evidence type="ECO:0000313" key="3">
    <source>
        <dbReference type="Proteomes" id="UP001606099"/>
    </source>
</evidence>
<dbReference type="Pfam" id="PF09860">
    <property type="entry name" value="DUF2087"/>
    <property type="match status" value="1"/>
</dbReference>
<evidence type="ECO:0000313" key="2">
    <source>
        <dbReference type="EMBL" id="MFG6447957.1"/>
    </source>
</evidence>
<dbReference type="EMBL" id="JBIGHZ010000002">
    <property type="protein sequence ID" value="MFG6447957.1"/>
    <property type="molecule type" value="Genomic_DNA"/>
</dbReference>
<proteinExistence type="predicted"/>
<accession>A0ABW7FUF4</accession>
<dbReference type="RefSeq" id="WP_394459792.1">
    <property type="nucleotide sequence ID" value="NZ_JBIGHZ010000002.1"/>
</dbReference>